<gene>
    <name evidence="1" type="ORF">OCBIM_22023825mg</name>
</gene>
<organism evidence="1">
    <name type="scientific">Octopus bimaculoides</name>
    <name type="common">California two-spotted octopus</name>
    <dbReference type="NCBI Taxonomy" id="37653"/>
    <lineage>
        <taxon>Eukaryota</taxon>
        <taxon>Metazoa</taxon>
        <taxon>Spiralia</taxon>
        <taxon>Lophotrochozoa</taxon>
        <taxon>Mollusca</taxon>
        <taxon>Cephalopoda</taxon>
        <taxon>Coleoidea</taxon>
        <taxon>Octopodiformes</taxon>
        <taxon>Octopoda</taxon>
        <taxon>Incirrata</taxon>
        <taxon>Octopodidae</taxon>
        <taxon>Octopus</taxon>
    </lineage>
</organism>
<sequence length="137" mass="15365">MNAHGIAPRKLPSEAQVQASEFSLLGGHARSDWTHQHHFQYQHHCPSAAPWSASPPDGGRWRTPYCQRCGSNICNWWRGGAVEIWLSPSVACTTNLMFTTIFFTGILMSFISRSHLTVVTMAVKMATLLEVDFNDFN</sequence>
<dbReference type="EMBL" id="KQ419484">
    <property type="protein sequence ID" value="KOF83444.1"/>
    <property type="molecule type" value="Genomic_DNA"/>
</dbReference>
<accession>A0A0L8H2W9</accession>
<protein>
    <submittedName>
        <fullName evidence="1">Uncharacterized protein</fullName>
    </submittedName>
</protein>
<proteinExistence type="predicted"/>
<name>A0A0L8H2W9_OCTBM</name>
<dbReference type="AlphaFoldDB" id="A0A0L8H2W9"/>
<reference evidence="1" key="1">
    <citation type="submission" date="2015-07" db="EMBL/GenBank/DDBJ databases">
        <title>MeaNS - Measles Nucleotide Surveillance Program.</title>
        <authorList>
            <person name="Tran T."/>
            <person name="Druce J."/>
        </authorList>
    </citation>
    <scope>NUCLEOTIDE SEQUENCE</scope>
    <source>
        <strain evidence="1">UCB-OBI-ISO-001</strain>
        <tissue evidence="1">Gonad</tissue>
    </source>
</reference>
<evidence type="ECO:0000313" key="1">
    <source>
        <dbReference type="EMBL" id="KOF83444.1"/>
    </source>
</evidence>